<feature type="region of interest" description="Disordered" evidence="1">
    <location>
        <begin position="61"/>
        <end position="95"/>
    </location>
</feature>
<gene>
    <name evidence="2" type="ORF">PBRA_009730</name>
</gene>
<evidence type="ECO:0000313" key="3">
    <source>
        <dbReference type="Proteomes" id="UP000039324"/>
    </source>
</evidence>
<sequence length="148" mass="16226">MSRPRVPHCLLSCSCQDVMRWRPVSAELPLFINEFRALSMVRTTTSLGRFGTSVRNRRMKMDAGQRKADADPAVGAISARSSTRRRCKSRKPSSASSCMAARHAVVFGITRRRSSLTSRLPAPGPTSPPTSDILPTDPLPPQHVLLDA</sequence>
<protein>
    <submittedName>
        <fullName evidence="2">Uncharacterized protein</fullName>
    </submittedName>
</protein>
<dbReference type="AlphaFoldDB" id="A0A0G4IN96"/>
<name>A0A0G4IN96_PLABS</name>
<dbReference type="Proteomes" id="UP000039324">
    <property type="component" value="Unassembled WGS sequence"/>
</dbReference>
<dbReference type="EMBL" id="CDSF01000074">
    <property type="protein sequence ID" value="CEO96652.1"/>
    <property type="molecule type" value="Genomic_DNA"/>
</dbReference>
<organism evidence="2 3">
    <name type="scientific">Plasmodiophora brassicae</name>
    <name type="common">Clubroot disease agent</name>
    <dbReference type="NCBI Taxonomy" id="37360"/>
    <lineage>
        <taxon>Eukaryota</taxon>
        <taxon>Sar</taxon>
        <taxon>Rhizaria</taxon>
        <taxon>Endomyxa</taxon>
        <taxon>Phytomyxea</taxon>
        <taxon>Plasmodiophorida</taxon>
        <taxon>Plasmodiophoridae</taxon>
        <taxon>Plasmodiophora</taxon>
    </lineage>
</organism>
<proteinExistence type="predicted"/>
<feature type="region of interest" description="Disordered" evidence="1">
    <location>
        <begin position="114"/>
        <end position="148"/>
    </location>
</feature>
<keyword evidence="3" id="KW-1185">Reference proteome</keyword>
<evidence type="ECO:0000313" key="2">
    <source>
        <dbReference type="EMBL" id="CEO96652.1"/>
    </source>
</evidence>
<evidence type="ECO:0000256" key="1">
    <source>
        <dbReference type="SAM" id="MobiDB-lite"/>
    </source>
</evidence>
<accession>A0A0G4IN96</accession>
<reference evidence="2 3" key="1">
    <citation type="submission" date="2015-02" db="EMBL/GenBank/DDBJ databases">
        <authorList>
            <person name="Chooi Y.-H."/>
        </authorList>
    </citation>
    <scope>NUCLEOTIDE SEQUENCE [LARGE SCALE GENOMIC DNA]</scope>
    <source>
        <strain evidence="2">E3</strain>
    </source>
</reference>
<feature type="compositionally biased region" description="Basic residues" evidence="1">
    <location>
        <begin position="82"/>
        <end position="91"/>
    </location>
</feature>
<feature type="compositionally biased region" description="Basic and acidic residues" evidence="1">
    <location>
        <begin position="61"/>
        <end position="70"/>
    </location>
</feature>